<gene>
    <name evidence="8" type="ORF">EVOR1521_LOCUS3212</name>
</gene>
<proteinExistence type="predicted"/>
<feature type="compositionally biased region" description="Polar residues" evidence="5">
    <location>
        <begin position="527"/>
        <end position="539"/>
    </location>
</feature>
<feature type="transmembrane region" description="Helical" evidence="6">
    <location>
        <begin position="215"/>
        <end position="236"/>
    </location>
</feature>
<dbReference type="Pfam" id="PF03124">
    <property type="entry name" value="EXS"/>
    <property type="match status" value="1"/>
</dbReference>
<feature type="transmembrane region" description="Helical" evidence="6">
    <location>
        <begin position="175"/>
        <end position="195"/>
    </location>
</feature>
<dbReference type="Proteomes" id="UP001178507">
    <property type="component" value="Unassembled WGS sequence"/>
</dbReference>
<evidence type="ECO:0000256" key="5">
    <source>
        <dbReference type="SAM" id="MobiDB-lite"/>
    </source>
</evidence>
<evidence type="ECO:0000313" key="8">
    <source>
        <dbReference type="EMBL" id="CAJ1373378.1"/>
    </source>
</evidence>
<feature type="transmembrane region" description="Helical" evidence="6">
    <location>
        <begin position="89"/>
        <end position="111"/>
    </location>
</feature>
<comment type="subcellular location">
    <subcellularLocation>
        <location evidence="1">Membrane</location>
        <topology evidence="1">Multi-pass membrane protein</topology>
    </subcellularLocation>
</comment>
<evidence type="ECO:0000256" key="2">
    <source>
        <dbReference type="ARBA" id="ARBA00022692"/>
    </source>
</evidence>
<keyword evidence="3 6" id="KW-1133">Transmembrane helix</keyword>
<evidence type="ECO:0000256" key="4">
    <source>
        <dbReference type="ARBA" id="ARBA00023136"/>
    </source>
</evidence>
<organism evidence="8 9">
    <name type="scientific">Effrenium voratum</name>
    <dbReference type="NCBI Taxonomy" id="2562239"/>
    <lineage>
        <taxon>Eukaryota</taxon>
        <taxon>Sar</taxon>
        <taxon>Alveolata</taxon>
        <taxon>Dinophyceae</taxon>
        <taxon>Suessiales</taxon>
        <taxon>Symbiodiniaceae</taxon>
        <taxon>Effrenium</taxon>
    </lineage>
</organism>
<dbReference type="GO" id="GO:0005737">
    <property type="term" value="C:cytoplasm"/>
    <property type="evidence" value="ECO:0007669"/>
    <property type="project" value="TreeGrafter"/>
</dbReference>
<dbReference type="EMBL" id="CAUJNA010000191">
    <property type="protein sequence ID" value="CAJ1373378.1"/>
    <property type="molecule type" value="Genomic_DNA"/>
</dbReference>
<name>A0AA36MMU9_9DINO</name>
<dbReference type="AlphaFoldDB" id="A0AA36MMU9"/>
<accession>A0AA36MMU9</accession>
<keyword evidence="4 6" id="KW-0472">Membrane</keyword>
<protein>
    <recommendedName>
        <fullName evidence="7">EXS domain-containing protein</fullName>
    </recommendedName>
</protein>
<sequence>MYKILKKHDKLLSSKEGLAEIFPRLVKATRINEVERFDALDEDLKKMSLASSKTEDIDASPEVARLIAGLGRSGVVGLTVQPVSHRSELVLSFFLGSSLALFLSIGVLLWLPEKSPRTFSEAYFLTPIPVFRVVFSFLLIMWCMGAVAKICGQADVNHMFILNVDPRCRVSPEWFFARAATLTTIWILVFGMYVVDYKWKIVPTVWSTEGFNKRASLHFVFYPLVLLLLAGLGAVMPSTICRNRYKLAVLRSVKRTAMAPVFPVDFADNMVGDIMTSIAKPLEDVPAAMCYLLSHHPQEEAVVRRFVTNGDNCSDATHSFVVPMLAGLPFFFRANQCVRRYRDTKESRHLWNLGKYLCSLLVVIVSRLDNTILLITVSTVATVYAFLWDVFLDWGLGLSELLRSAHAAEANGHVHEHGQPQKIQRHFPRKVYWLCSLFDLVARSTWVFTLMPTSLVTGNIVSRVIFVSLMSSVEILRRSMWAVLRIEYEQLSNASGFRALLWVPSKLNAASAPPERSVSVSLERRASNTSGDARQPLLS</sequence>
<evidence type="ECO:0000256" key="3">
    <source>
        <dbReference type="ARBA" id="ARBA00022989"/>
    </source>
</evidence>
<keyword evidence="9" id="KW-1185">Reference proteome</keyword>
<feature type="domain" description="EXS" evidence="7">
    <location>
        <begin position="313"/>
        <end position="517"/>
    </location>
</feature>
<keyword evidence="2 6" id="KW-0812">Transmembrane</keyword>
<evidence type="ECO:0000256" key="1">
    <source>
        <dbReference type="ARBA" id="ARBA00004141"/>
    </source>
</evidence>
<dbReference type="GO" id="GO:0016020">
    <property type="term" value="C:membrane"/>
    <property type="evidence" value="ECO:0007669"/>
    <property type="project" value="UniProtKB-SubCell"/>
</dbReference>
<evidence type="ECO:0000259" key="7">
    <source>
        <dbReference type="PROSITE" id="PS51380"/>
    </source>
</evidence>
<dbReference type="InterPro" id="IPR004342">
    <property type="entry name" value="EXS_C"/>
</dbReference>
<comment type="caution">
    <text evidence="8">The sequence shown here is derived from an EMBL/GenBank/DDBJ whole genome shotgun (WGS) entry which is preliminary data.</text>
</comment>
<feature type="transmembrane region" description="Helical" evidence="6">
    <location>
        <begin position="455"/>
        <end position="476"/>
    </location>
</feature>
<reference evidence="8" key="1">
    <citation type="submission" date="2023-08" db="EMBL/GenBank/DDBJ databases">
        <authorList>
            <person name="Chen Y."/>
            <person name="Shah S."/>
            <person name="Dougan E. K."/>
            <person name="Thang M."/>
            <person name="Chan C."/>
        </authorList>
    </citation>
    <scope>NUCLEOTIDE SEQUENCE</scope>
</reference>
<dbReference type="PROSITE" id="PS51380">
    <property type="entry name" value="EXS"/>
    <property type="match status" value="1"/>
</dbReference>
<feature type="region of interest" description="Disordered" evidence="5">
    <location>
        <begin position="514"/>
        <end position="539"/>
    </location>
</feature>
<dbReference type="PANTHER" id="PTHR10783">
    <property type="entry name" value="XENOTROPIC AND POLYTROPIC RETROVIRUS RECEPTOR 1-RELATED"/>
    <property type="match status" value="1"/>
</dbReference>
<evidence type="ECO:0000256" key="6">
    <source>
        <dbReference type="SAM" id="Phobius"/>
    </source>
</evidence>
<feature type="transmembrane region" description="Helical" evidence="6">
    <location>
        <begin position="372"/>
        <end position="392"/>
    </location>
</feature>
<evidence type="ECO:0000313" key="9">
    <source>
        <dbReference type="Proteomes" id="UP001178507"/>
    </source>
</evidence>
<feature type="transmembrane region" description="Helical" evidence="6">
    <location>
        <begin position="131"/>
        <end position="154"/>
    </location>
</feature>